<dbReference type="GO" id="GO:0009788">
    <property type="term" value="P:negative regulation of abscisic acid-activated signaling pathway"/>
    <property type="evidence" value="ECO:0007669"/>
    <property type="project" value="InterPro"/>
</dbReference>
<feature type="domain" description="C2H2-type" evidence="8">
    <location>
        <begin position="32"/>
        <end position="59"/>
    </location>
</feature>
<keyword evidence="4" id="KW-0862">Zinc</keyword>
<dbReference type="InterPro" id="IPR036236">
    <property type="entry name" value="Znf_C2H2_sf"/>
</dbReference>
<evidence type="ECO:0000256" key="1">
    <source>
        <dbReference type="ARBA" id="ARBA00004123"/>
    </source>
</evidence>
<dbReference type="PANTHER" id="PTHR47287">
    <property type="entry name" value="C2H2 AND C2HC ZINC FINGERS SUPERFAMILY PROTEIN"/>
    <property type="match status" value="1"/>
</dbReference>
<sequence>MEHLGLFIRDQARPDDGSKDEGDNSEKRPRVFSCNYCQRKFYSSQALGGHQNAHKRERTLAKRGQRFGQLSSYISHVNSMASLPLHGSHSCSRSLGLGIQQLHSMIHKLPPASSLTVSNNLKYISGGSLKRWFPGTQRLSMSQRSIGAIPKWSSPPLGEPGTDVGFSWNGNTDSHTMRRDNELQKLDLSLKL</sequence>
<keyword evidence="10" id="KW-1185">Reference proteome</keyword>
<dbReference type="PROSITE" id="PS50157">
    <property type="entry name" value="ZINC_FINGER_C2H2_2"/>
    <property type="match status" value="1"/>
</dbReference>
<dbReference type="Gene3D" id="3.30.160.60">
    <property type="entry name" value="Classic Zinc Finger"/>
    <property type="match status" value="1"/>
</dbReference>
<evidence type="ECO:0000259" key="8">
    <source>
        <dbReference type="PROSITE" id="PS50157"/>
    </source>
</evidence>
<dbReference type="GO" id="GO:0005634">
    <property type="term" value="C:nucleus"/>
    <property type="evidence" value="ECO:0007669"/>
    <property type="project" value="UniProtKB-SubCell"/>
</dbReference>
<feature type="compositionally biased region" description="Basic and acidic residues" evidence="7">
    <location>
        <begin position="10"/>
        <end position="28"/>
    </location>
</feature>
<dbReference type="PANTHER" id="PTHR47287:SF15">
    <property type="entry name" value="ZINC FINGER PROTEIN 3-LIKE"/>
    <property type="match status" value="1"/>
</dbReference>
<dbReference type="EMBL" id="JAXIOK010000020">
    <property type="protein sequence ID" value="KAK4747209.1"/>
    <property type="molecule type" value="Genomic_DNA"/>
</dbReference>
<evidence type="ECO:0000256" key="2">
    <source>
        <dbReference type="ARBA" id="ARBA00022723"/>
    </source>
</evidence>
<protein>
    <recommendedName>
        <fullName evidence="8">C2H2-type domain-containing protein</fullName>
    </recommendedName>
</protein>
<proteinExistence type="predicted"/>
<feature type="region of interest" description="Disordered" evidence="7">
    <location>
        <begin position="1"/>
        <end position="28"/>
    </location>
</feature>
<dbReference type="SUPFAM" id="SSF57667">
    <property type="entry name" value="beta-beta-alpha zinc fingers"/>
    <property type="match status" value="1"/>
</dbReference>
<evidence type="ECO:0000256" key="4">
    <source>
        <dbReference type="ARBA" id="ARBA00022833"/>
    </source>
</evidence>
<comment type="caution">
    <text evidence="9">The sequence shown here is derived from an EMBL/GenBank/DDBJ whole genome shotgun (WGS) entry which is preliminary data.</text>
</comment>
<dbReference type="GO" id="GO:0008270">
    <property type="term" value="F:zinc ion binding"/>
    <property type="evidence" value="ECO:0007669"/>
    <property type="project" value="UniProtKB-KW"/>
</dbReference>
<evidence type="ECO:0000256" key="7">
    <source>
        <dbReference type="SAM" id="MobiDB-lite"/>
    </source>
</evidence>
<organism evidence="9 10">
    <name type="scientific">Trapa incisa</name>
    <dbReference type="NCBI Taxonomy" id="236973"/>
    <lineage>
        <taxon>Eukaryota</taxon>
        <taxon>Viridiplantae</taxon>
        <taxon>Streptophyta</taxon>
        <taxon>Embryophyta</taxon>
        <taxon>Tracheophyta</taxon>
        <taxon>Spermatophyta</taxon>
        <taxon>Magnoliopsida</taxon>
        <taxon>eudicotyledons</taxon>
        <taxon>Gunneridae</taxon>
        <taxon>Pentapetalae</taxon>
        <taxon>rosids</taxon>
        <taxon>malvids</taxon>
        <taxon>Myrtales</taxon>
        <taxon>Lythraceae</taxon>
        <taxon>Trapa</taxon>
    </lineage>
</organism>
<evidence type="ECO:0000313" key="9">
    <source>
        <dbReference type="EMBL" id="KAK4747209.1"/>
    </source>
</evidence>
<evidence type="ECO:0000256" key="5">
    <source>
        <dbReference type="ARBA" id="ARBA00023242"/>
    </source>
</evidence>
<keyword evidence="5" id="KW-0539">Nucleus</keyword>
<name>A0AAN7GZ88_9MYRT</name>
<evidence type="ECO:0000313" key="10">
    <source>
        <dbReference type="Proteomes" id="UP001345219"/>
    </source>
</evidence>
<keyword evidence="3 6" id="KW-0863">Zinc-finger</keyword>
<dbReference type="AlphaFoldDB" id="A0AAN7GZ88"/>
<comment type="subcellular location">
    <subcellularLocation>
        <location evidence="1">Nucleus</location>
    </subcellularLocation>
</comment>
<dbReference type="PROSITE" id="PS00028">
    <property type="entry name" value="ZINC_FINGER_C2H2_1"/>
    <property type="match status" value="1"/>
</dbReference>
<dbReference type="InterPro" id="IPR013087">
    <property type="entry name" value="Znf_C2H2_type"/>
</dbReference>
<evidence type="ECO:0000256" key="6">
    <source>
        <dbReference type="PROSITE-ProRule" id="PRU00042"/>
    </source>
</evidence>
<dbReference type="FunFam" id="3.30.160.60:FF:001366">
    <property type="entry name" value="Zinc finger protein 2"/>
    <property type="match status" value="1"/>
</dbReference>
<evidence type="ECO:0000256" key="3">
    <source>
        <dbReference type="ARBA" id="ARBA00022771"/>
    </source>
</evidence>
<keyword evidence="2" id="KW-0479">Metal-binding</keyword>
<reference evidence="9 10" key="1">
    <citation type="journal article" date="2023" name="Hortic Res">
        <title>Pangenome of water caltrop reveals structural variations and asymmetric subgenome divergence after allopolyploidization.</title>
        <authorList>
            <person name="Zhang X."/>
            <person name="Chen Y."/>
            <person name="Wang L."/>
            <person name="Yuan Y."/>
            <person name="Fang M."/>
            <person name="Shi L."/>
            <person name="Lu R."/>
            <person name="Comes H.P."/>
            <person name="Ma Y."/>
            <person name="Chen Y."/>
            <person name="Huang G."/>
            <person name="Zhou Y."/>
            <person name="Zheng Z."/>
            <person name="Qiu Y."/>
        </authorList>
    </citation>
    <scope>NUCLEOTIDE SEQUENCE [LARGE SCALE GENOMIC DNA]</scope>
    <source>
        <tissue evidence="9">Roots</tissue>
    </source>
</reference>
<accession>A0AAN7GZ88</accession>
<gene>
    <name evidence="9" type="ORF">SAY87_026246</name>
</gene>
<dbReference type="InterPro" id="IPR044246">
    <property type="entry name" value="ZFP3-like"/>
</dbReference>
<dbReference type="Proteomes" id="UP001345219">
    <property type="component" value="Chromosome 20"/>
</dbReference>